<evidence type="ECO:0000313" key="9">
    <source>
        <dbReference type="EMBL" id="KAG5509342.1"/>
    </source>
</evidence>
<organism evidence="9 10">
    <name type="scientific">Porcisia hertigi</name>
    <dbReference type="NCBI Taxonomy" id="2761500"/>
    <lineage>
        <taxon>Eukaryota</taxon>
        <taxon>Discoba</taxon>
        <taxon>Euglenozoa</taxon>
        <taxon>Kinetoplastea</taxon>
        <taxon>Metakinetoplastina</taxon>
        <taxon>Trypanosomatida</taxon>
        <taxon>Trypanosomatidae</taxon>
        <taxon>Leishmaniinae</taxon>
        <taxon>Porcisia</taxon>
    </lineage>
</organism>
<feature type="domain" description="Palmitoyltransferase DHHC" evidence="8">
    <location>
        <begin position="135"/>
        <end position="252"/>
    </location>
</feature>
<dbReference type="GeneID" id="94292678"/>
<dbReference type="GO" id="GO:0006612">
    <property type="term" value="P:protein targeting to membrane"/>
    <property type="evidence" value="ECO:0007669"/>
    <property type="project" value="TreeGrafter"/>
</dbReference>
<comment type="subcellular location">
    <subcellularLocation>
        <location evidence="1">Membrane</location>
        <topology evidence="1">Multi-pass membrane protein</topology>
    </subcellularLocation>
</comment>
<evidence type="ECO:0000256" key="6">
    <source>
        <dbReference type="ARBA" id="ARBA00023315"/>
    </source>
</evidence>
<dbReference type="KEGG" id="phet:94292678"/>
<keyword evidence="5 7" id="KW-0472">Membrane</keyword>
<dbReference type="EC" id="2.3.1.225" evidence="7"/>
<comment type="domain">
    <text evidence="7">The DHHC domain is required for palmitoyltransferase activity.</text>
</comment>
<dbReference type="PANTHER" id="PTHR22883:SF478">
    <property type="entry name" value="PALMITOYLTRANSFERASE"/>
    <property type="match status" value="1"/>
</dbReference>
<evidence type="ECO:0000256" key="3">
    <source>
        <dbReference type="ARBA" id="ARBA00022692"/>
    </source>
</evidence>
<evidence type="ECO:0000313" key="10">
    <source>
        <dbReference type="Proteomes" id="UP000674318"/>
    </source>
</evidence>
<evidence type="ECO:0000256" key="4">
    <source>
        <dbReference type="ARBA" id="ARBA00022989"/>
    </source>
</evidence>
<dbReference type="PROSITE" id="PS50216">
    <property type="entry name" value="DHHC"/>
    <property type="match status" value="1"/>
</dbReference>
<dbReference type="GO" id="GO:0005783">
    <property type="term" value="C:endoplasmic reticulum"/>
    <property type="evidence" value="ECO:0007669"/>
    <property type="project" value="TreeGrafter"/>
</dbReference>
<feature type="transmembrane region" description="Helical" evidence="7">
    <location>
        <begin position="178"/>
        <end position="204"/>
    </location>
</feature>
<dbReference type="GO" id="GO:0016020">
    <property type="term" value="C:membrane"/>
    <property type="evidence" value="ECO:0007669"/>
    <property type="project" value="UniProtKB-SubCell"/>
</dbReference>
<feature type="transmembrane region" description="Helical" evidence="7">
    <location>
        <begin position="89"/>
        <end position="112"/>
    </location>
</feature>
<name>A0A836IN59_9TRYP</name>
<dbReference type="GO" id="GO:0019706">
    <property type="term" value="F:protein-cysteine S-palmitoyltransferase activity"/>
    <property type="evidence" value="ECO:0007669"/>
    <property type="project" value="UniProtKB-EC"/>
</dbReference>
<comment type="catalytic activity">
    <reaction evidence="7">
        <text>L-cysteinyl-[protein] + hexadecanoyl-CoA = S-hexadecanoyl-L-cysteinyl-[protein] + CoA</text>
        <dbReference type="Rhea" id="RHEA:36683"/>
        <dbReference type="Rhea" id="RHEA-COMP:10131"/>
        <dbReference type="Rhea" id="RHEA-COMP:11032"/>
        <dbReference type="ChEBI" id="CHEBI:29950"/>
        <dbReference type="ChEBI" id="CHEBI:57287"/>
        <dbReference type="ChEBI" id="CHEBI:57379"/>
        <dbReference type="ChEBI" id="CHEBI:74151"/>
        <dbReference type="EC" id="2.3.1.225"/>
    </reaction>
</comment>
<feature type="transmembrane region" description="Helical" evidence="7">
    <location>
        <begin position="210"/>
        <end position="235"/>
    </location>
</feature>
<protein>
    <recommendedName>
        <fullName evidence="7">Palmitoyltransferase</fullName>
        <ecNumber evidence="7">2.3.1.225</ecNumber>
    </recommendedName>
</protein>
<evidence type="ECO:0000259" key="8">
    <source>
        <dbReference type="Pfam" id="PF01529"/>
    </source>
</evidence>
<dbReference type="InterPro" id="IPR039859">
    <property type="entry name" value="PFA4/ZDH16/20/ERF2-like"/>
</dbReference>
<dbReference type="Proteomes" id="UP000674318">
    <property type="component" value="Unassembled WGS sequence"/>
</dbReference>
<dbReference type="EMBL" id="JAFJZO010000014">
    <property type="protein sequence ID" value="KAG5509342.1"/>
    <property type="molecule type" value="Genomic_DNA"/>
</dbReference>
<dbReference type="AlphaFoldDB" id="A0A836IN59"/>
<sequence length="303" mass="34433">MSDWEVASFEDEEADMMDFGRSVEVPPYGHLHPFCKGKLLWSPEASHWIFVLLALAGGTLLFSLLWGSLRFTDPNILPNRWMTQFPDVVVVLLTLVCAALLLLTSLTNPGILPKNKFPRSISTPAAKEYCATLPYCRTCHIYRPSQVGHCRRCNNCVAQFDHHCRLLGCCIGELNRRYFLLFSFSIAVYNMFISVCLGYFLVVVFPKENILRYIIFTIGFAITAVLSLILTGYLMHNFRLIRMGLLHREYMKGAAPRNSGRPNTFGSLLLLLLFPKKESGLSHTMPPSIAPPLNYSFKHEWMS</sequence>
<comment type="caution">
    <text evidence="9">The sequence shown here is derived from an EMBL/GenBank/DDBJ whole genome shotgun (WGS) entry which is preliminary data.</text>
</comment>
<dbReference type="Pfam" id="PF01529">
    <property type="entry name" value="DHHC"/>
    <property type="match status" value="1"/>
</dbReference>
<comment type="similarity">
    <text evidence="7">Belongs to the DHHC palmitoyltransferase family.</text>
</comment>
<dbReference type="PANTHER" id="PTHR22883">
    <property type="entry name" value="ZINC FINGER DHHC DOMAIN CONTAINING PROTEIN"/>
    <property type="match status" value="1"/>
</dbReference>
<evidence type="ECO:0000256" key="1">
    <source>
        <dbReference type="ARBA" id="ARBA00004141"/>
    </source>
</evidence>
<reference evidence="9 10" key="1">
    <citation type="submission" date="2021-02" db="EMBL/GenBank/DDBJ databases">
        <title>Porcisia hertigi Genome sequencing and assembly.</title>
        <authorList>
            <person name="Almutairi H."/>
            <person name="Gatherer D."/>
        </authorList>
    </citation>
    <scope>NUCLEOTIDE SEQUENCE [LARGE SCALE GENOMIC DNA]</scope>
    <source>
        <strain evidence="9 10">C119</strain>
    </source>
</reference>
<keyword evidence="4 7" id="KW-1133">Transmembrane helix</keyword>
<dbReference type="GO" id="GO:0005794">
    <property type="term" value="C:Golgi apparatus"/>
    <property type="evidence" value="ECO:0007669"/>
    <property type="project" value="TreeGrafter"/>
</dbReference>
<proteinExistence type="inferred from homology"/>
<dbReference type="OrthoDB" id="9909019at2759"/>
<keyword evidence="10" id="KW-1185">Reference proteome</keyword>
<keyword evidence="3 7" id="KW-0812">Transmembrane</keyword>
<feature type="transmembrane region" description="Helical" evidence="7">
    <location>
        <begin position="48"/>
        <end position="69"/>
    </location>
</feature>
<keyword evidence="6 7" id="KW-0012">Acyltransferase</keyword>
<gene>
    <name evidence="9" type="ORF">JKF63_06652</name>
</gene>
<dbReference type="RefSeq" id="XP_067758494.1">
    <property type="nucleotide sequence ID" value="XM_067902601.1"/>
</dbReference>
<evidence type="ECO:0000256" key="5">
    <source>
        <dbReference type="ARBA" id="ARBA00023136"/>
    </source>
</evidence>
<evidence type="ECO:0000256" key="7">
    <source>
        <dbReference type="RuleBase" id="RU079119"/>
    </source>
</evidence>
<evidence type="ECO:0000256" key="2">
    <source>
        <dbReference type="ARBA" id="ARBA00022679"/>
    </source>
</evidence>
<accession>A0A836IN59</accession>
<keyword evidence="2 7" id="KW-0808">Transferase</keyword>
<dbReference type="InterPro" id="IPR001594">
    <property type="entry name" value="Palmitoyltrfase_DHHC"/>
</dbReference>